<feature type="transmembrane region" description="Helical" evidence="1">
    <location>
        <begin position="109"/>
        <end position="132"/>
    </location>
</feature>
<evidence type="ECO:0008006" key="4">
    <source>
        <dbReference type="Google" id="ProtNLM"/>
    </source>
</evidence>
<dbReference type="Pfam" id="PF06170">
    <property type="entry name" value="DUF983"/>
    <property type="match status" value="1"/>
</dbReference>
<dbReference type="STRING" id="1238182.C882_4038"/>
<name>K9HQM3_9PROT</name>
<protein>
    <recommendedName>
        <fullName evidence="4">Zinc-finger protein</fullName>
    </recommendedName>
</protein>
<keyword evidence="1" id="KW-0472">Membrane</keyword>
<dbReference type="AlphaFoldDB" id="K9HQM3"/>
<evidence type="ECO:0000313" key="3">
    <source>
        <dbReference type="Proteomes" id="UP000009881"/>
    </source>
</evidence>
<organism evidence="2 3">
    <name type="scientific">Caenispirillum salinarum AK4</name>
    <dbReference type="NCBI Taxonomy" id="1238182"/>
    <lineage>
        <taxon>Bacteria</taxon>
        <taxon>Pseudomonadati</taxon>
        <taxon>Pseudomonadota</taxon>
        <taxon>Alphaproteobacteria</taxon>
        <taxon>Rhodospirillales</taxon>
        <taxon>Novispirillaceae</taxon>
        <taxon>Caenispirillum</taxon>
    </lineage>
</organism>
<keyword evidence="3" id="KW-1185">Reference proteome</keyword>
<dbReference type="InterPro" id="IPR009325">
    <property type="entry name" value="DUF983"/>
</dbReference>
<feature type="transmembrane region" description="Helical" evidence="1">
    <location>
        <begin position="85"/>
        <end position="103"/>
    </location>
</feature>
<evidence type="ECO:0000256" key="1">
    <source>
        <dbReference type="SAM" id="Phobius"/>
    </source>
</evidence>
<dbReference type="OrthoDB" id="9799456at2"/>
<keyword evidence="1" id="KW-1133">Transmembrane helix</keyword>
<gene>
    <name evidence="2" type="ORF">C882_4038</name>
</gene>
<accession>K9HQM3</accession>
<evidence type="ECO:0000313" key="2">
    <source>
        <dbReference type="EMBL" id="EKV30701.1"/>
    </source>
</evidence>
<sequence>MTHRPDKSPRPEYRLTEWERDWEIHKHQRAAERARKGPILRAMRRGFMLRCPNCDKGRLLTGFLTPSPSCGHCGEAYDHIRTDDFAPWLGIFVIGHTLVPLAILVEKLFAPSLLVHLLLWVPIGLEMVLLFLPRAKGMGLGFMWALGLRGDEHQY</sequence>
<proteinExistence type="predicted"/>
<dbReference type="Proteomes" id="UP000009881">
    <property type="component" value="Unassembled WGS sequence"/>
</dbReference>
<dbReference type="eggNOG" id="COG5349">
    <property type="taxonomic scope" value="Bacteria"/>
</dbReference>
<keyword evidence="1" id="KW-0812">Transmembrane</keyword>
<dbReference type="RefSeq" id="WP_009540146.1">
    <property type="nucleotide sequence ID" value="NZ_ANHY01000007.1"/>
</dbReference>
<reference evidence="2 3" key="1">
    <citation type="journal article" date="2013" name="Genome Announc.">
        <title>Draft Genome Sequence of an Alphaproteobacterium, Caenispirillum salinarum AK4(T), Isolated from a Solar Saltern.</title>
        <authorList>
            <person name="Khatri I."/>
            <person name="Singh A."/>
            <person name="Korpole S."/>
            <person name="Pinnaka A.K."/>
            <person name="Subramanian S."/>
        </authorList>
    </citation>
    <scope>NUCLEOTIDE SEQUENCE [LARGE SCALE GENOMIC DNA]</scope>
    <source>
        <strain evidence="2 3">AK4</strain>
    </source>
</reference>
<comment type="caution">
    <text evidence="2">The sequence shown here is derived from an EMBL/GenBank/DDBJ whole genome shotgun (WGS) entry which is preliminary data.</text>
</comment>
<dbReference type="EMBL" id="ANHY01000007">
    <property type="protein sequence ID" value="EKV30701.1"/>
    <property type="molecule type" value="Genomic_DNA"/>
</dbReference>